<dbReference type="Gene3D" id="3.40.50.1220">
    <property type="entry name" value="TPP-binding domain"/>
    <property type="match status" value="1"/>
</dbReference>
<dbReference type="PROSITE" id="PS50305">
    <property type="entry name" value="SIRTUIN"/>
    <property type="match status" value="1"/>
</dbReference>
<dbReference type="Gene3D" id="3.30.1600.10">
    <property type="entry name" value="SIR2/SIRT2 'Small Domain"/>
    <property type="match status" value="1"/>
</dbReference>
<comment type="caution">
    <text evidence="3">Lacks conserved residue(s) required for the propagation of feature annotation.</text>
</comment>
<gene>
    <name evidence="5" type="ORF">SAMN04487840_101227</name>
</gene>
<keyword evidence="1" id="KW-0808">Transferase</keyword>
<dbReference type="RefSeq" id="WP_074627053.1">
    <property type="nucleotide sequence ID" value="NZ_FOGM01000001.1"/>
</dbReference>
<dbReference type="InterPro" id="IPR050134">
    <property type="entry name" value="NAD-dep_sirtuin_deacylases"/>
</dbReference>
<dbReference type="PANTHER" id="PTHR11085:SF10">
    <property type="entry name" value="NAD-DEPENDENT PROTEIN DEACYLASE SIRTUIN-5, MITOCHONDRIAL-RELATED"/>
    <property type="match status" value="1"/>
</dbReference>
<feature type="binding site" evidence="3">
    <location>
        <position position="152"/>
    </location>
    <ligand>
        <name>Zn(2+)</name>
        <dbReference type="ChEBI" id="CHEBI:29105"/>
    </ligand>
</feature>
<dbReference type="GO" id="GO:0046872">
    <property type="term" value="F:metal ion binding"/>
    <property type="evidence" value="ECO:0007669"/>
    <property type="project" value="UniProtKB-KW"/>
</dbReference>
<dbReference type="Proteomes" id="UP000182712">
    <property type="component" value="Unassembled WGS sequence"/>
</dbReference>
<dbReference type="InterPro" id="IPR026590">
    <property type="entry name" value="Ssirtuin_cat_dom"/>
</dbReference>
<evidence type="ECO:0000259" key="4">
    <source>
        <dbReference type="PROSITE" id="PS50305"/>
    </source>
</evidence>
<dbReference type="GO" id="GO:0070403">
    <property type="term" value="F:NAD+ binding"/>
    <property type="evidence" value="ECO:0007669"/>
    <property type="project" value="TreeGrafter"/>
</dbReference>
<feature type="binding site" evidence="3">
    <location>
        <position position="183"/>
    </location>
    <ligand>
        <name>Zn(2+)</name>
        <dbReference type="ChEBI" id="CHEBI:29105"/>
    </ligand>
</feature>
<keyword evidence="3" id="KW-0479">Metal-binding</keyword>
<sequence>MIFKKKLKKSTNPYFANLEKARLALMEADAILIGIGAGMSESAGLNYSGERFDRYFSDFKEKYGIEDMYSGGFFDFSSREEYWAWWSRQIYYNRYDTIVGKPYQNLLELVKNKNYFVLSTNVDHQIQKAGFKKERLFYTQGDYGLFQCSVPCHRETYDNEKLVRQMIKEQKDLKIPTELIPHCPKCGAEMMLNLRADNHFVEDEGWHQAKSNYSRWLSENVDKKIVYLELGVGMNTPVIIKYPFLKMTVSNPKATFITINQTPFVYPDEVQKQTIQFQSDIGEVLAELR</sequence>
<feature type="binding site" evidence="3">
    <location>
        <position position="186"/>
    </location>
    <ligand>
        <name>Zn(2+)</name>
        <dbReference type="ChEBI" id="CHEBI:29105"/>
    </ligand>
</feature>
<organism evidence="5 6">
    <name type="scientific">Streptococcus gallolyticus</name>
    <dbReference type="NCBI Taxonomy" id="315405"/>
    <lineage>
        <taxon>Bacteria</taxon>
        <taxon>Bacillati</taxon>
        <taxon>Bacillota</taxon>
        <taxon>Bacilli</taxon>
        <taxon>Lactobacillales</taxon>
        <taxon>Streptococcaceae</taxon>
        <taxon>Streptococcus</taxon>
    </lineage>
</organism>
<evidence type="ECO:0000256" key="3">
    <source>
        <dbReference type="PROSITE-ProRule" id="PRU00236"/>
    </source>
</evidence>
<evidence type="ECO:0000256" key="2">
    <source>
        <dbReference type="ARBA" id="ARBA00023027"/>
    </source>
</evidence>
<dbReference type="AlphaFoldDB" id="A0A1H9LZ20"/>
<accession>A0A1H9LZ20</accession>
<evidence type="ECO:0000313" key="6">
    <source>
        <dbReference type="Proteomes" id="UP000182712"/>
    </source>
</evidence>
<keyword evidence="2" id="KW-0520">NAD</keyword>
<evidence type="ECO:0000256" key="1">
    <source>
        <dbReference type="ARBA" id="ARBA00022679"/>
    </source>
</evidence>
<feature type="binding site" evidence="3">
    <location>
        <position position="148"/>
    </location>
    <ligand>
        <name>Zn(2+)</name>
        <dbReference type="ChEBI" id="CHEBI:29105"/>
    </ligand>
</feature>
<dbReference type="InterPro" id="IPR026591">
    <property type="entry name" value="Sirtuin_cat_small_dom_sf"/>
</dbReference>
<dbReference type="GO" id="GO:0017136">
    <property type="term" value="F:histone deacetylase activity, NAD-dependent"/>
    <property type="evidence" value="ECO:0007669"/>
    <property type="project" value="TreeGrafter"/>
</dbReference>
<name>A0A1H9LZ20_9STRE</name>
<dbReference type="EMBL" id="FOGM01000001">
    <property type="protein sequence ID" value="SER16053.1"/>
    <property type="molecule type" value="Genomic_DNA"/>
</dbReference>
<dbReference type="PANTHER" id="PTHR11085">
    <property type="entry name" value="NAD-DEPENDENT PROTEIN DEACYLASE SIRTUIN-5, MITOCHONDRIAL-RELATED"/>
    <property type="match status" value="1"/>
</dbReference>
<feature type="domain" description="Deacetylase sirtuin-type" evidence="4">
    <location>
        <begin position="11"/>
        <end position="289"/>
    </location>
</feature>
<keyword evidence="3" id="KW-0862">Zinc</keyword>
<proteinExistence type="predicted"/>
<protein>
    <submittedName>
        <fullName evidence="5">NAD-dependent protein deacetylase, SIR2 family</fullName>
    </submittedName>
</protein>
<reference evidence="5 6" key="1">
    <citation type="submission" date="2016-10" db="EMBL/GenBank/DDBJ databases">
        <authorList>
            <person name="de Groot N.N."/>
        </authorList>
    </citation>
    <scope>NUCLEOTIDE SEQUENCE [LARGE SCALE GENOMIC DNA]</scope>
    <source>
        <strain evidence="5 6">VTM2R47</strain>
    </source>
</reference>
<evidence type="ECO:0000313" key="5">
    <source>
        <dbReference type="EMBL" id="SER16053.1"/>
    </source>
</evidence>
<dbReference type="InterPro" id="IPR029035">
    <property type="entry name" value="DHS-like_NAD/FAD-binding_dom"/>
</dbReference>
<dbReference type="SUPFAM" id="SSF52467">
    <property type="entry name" value="DHS-like NAD/FAD-binding domain"/>
    <property type="match status" value="1"/>
</dbReference>